<evidence type="ECO:0000313" key="3">
    <source>
        <dbReference type="EMBL" id="VVJ22144.1"/>
    </source>
</evidence>
<dbReference type="GO" id="GO:0004016">
    <property type="term" value="F:adenylate cyclase activity"/>
    <property type="evidence" value="ECO:0007669"/>
    <property type="project" value="UniProtKB-ARBA"/>
</dbReference>
<evidence type="ECO:0000256" key="1">
    <source>
        <dbReference type="ARBA" id="ARBA00005381"/>
    </source>
</evidence>
<dbReference type="GO" id="GO:0035556">
    <property type="term" value="P:intracellular signal transduction"/>
    <property type="evidence" value="ECO:0007669"/>
    <property type="project" value="InterPro"/>
</dbReference>
<dbReference type="CDD" id="cd07302">
    <property type="entry name" value="CHD"/>
    <property type="match status" value="1"/>
</dbReference>
<sequence length="271" mass="28926">MRPVTDSHDDRPDRARKVSRFVDRLRAADQRPGLVRSARAVRRLIPGDRDLGDALSTTAGHPSDRVARLLAEAKAEQPSAMRELGLAAVQVWQAVAQGRDGDTGETTIVFTDLVGFSSWALDVGDARALELLRAVSTASEATIARHRGRVVKGLGDGLMAVFGDPAAAVEAAYETCGAVSAIDLGGYRPRLRAGLHTGHPRKVGRDYFGVDVNIAARVADAAAGGEVLVTGDVLAKVDTARFTVRRRRKFRAKGAPGDLEVFAVVPRYDAP</sequence>
<accession>A0A6I8LVM4</accession>
<reference evidence="3 4" key="1">
    <citation type="submission" date="2019-09" db="EMBL/GenBank/DDBJ databases">
        <authorList>
            <person name="Leyn A S."/>
        </authorList>
    </citation>
    <scope>NUCLEOTIDE SEQUENCE [LARGE SCALE GENOMIC DNA]</scope>
    <source>
        <strain evidence="3">AA231_1</strain>
    </source>
</reference>
<protein>
    <submittedName>
        <fullName evidence="3">Purine cyclase-related protein</fullName>
    </submittedName>
</protein>
<dbReference type="SUPFAM" id="SSF55073">
    <property type="entry name" value="Nucleotide cyclase"/>
    <property type="match status" value="1"/>
</dbReference>
<organism evidence="3 4">
    <name type="scientific">Amycolatopsis camponoti</name>
    <dbReference type="NCBI Taxonomy" id="2606593"/>
    <lineage>
        <taxon>Bacteria</taxon>
        <taxon>Bacillati</taxon>
        <taxon>Actinomycetota</taxon>
        <taxon>Actinomycetes</taxon>
        <taxon>Pseudonocardiales</taxon>
        <taxon>Pseudonocardiaceae</taxon>
        <taxon>Amycolatopsis</taxon>
    </lineage>
</organism>
<dbReference type="Pfam" id="PF00211">
    <property type="entry name" value="Guanylate_cyc"/>
    <property type="match status" value="1"/>
</dbReference>
<dbReference type="InterPro" id="IPR029787">
    <property type="entry name" value="Nucleotide_cyclase"/>
</dbReference>
<keyword evidence="4" id="KW-1185">Reference proteome</keyword>
<dbReference type="PANTHER" id="PTHR43081">
    <property type="entry name" value="ADENYLATE CYCLASE, TERMINAL-DIFFERENTIATION SPECIFIC-RELATED"/>
    <property type="match status" value="1"/>
</dbReference>
<dbReference type="EMBL" id="CABVGP010000002">
    <property type="protein sequence ID" value="VVJ22144.1"/>
    <property type="molecule type" value="Genomic_DNA"/>
</dbReference>
<gene>
    <name evidence="3" type="ORF">AA23TX_07155</name>
</gene>
<dbReference type="PANTHER" id="PTHR43081:SF19">
    <property type="entry name" value="PH-SENSITIVE ADENYLATE CYCLASE RV1264"/>
    <property type="match status" value="1"/>
</dbReference>
<proteinExistence type="inferred from homology"/>
<feature type="domain" description="Guanylate cyclase" evidence="2">
    <location>
        <begin position="107"/>
        <end position="219"/>
    </location>
</feature>
<dbReference type="GO" id="GO:0006171">
    <property type="term" value="P:cAMP biosynthetic process"/>
    <property type="evidence" value="ECO:0007669"/>
    <property type="project" value="TreeGrafter"/>
</dbReference>
<evidence type="ECO:0000313" key="4">
    <source>
        <dbReference type="Proteomes" id="UP000399805"/>
    </source>
</evidence>
<comment type="similarity">
    <text evidence="1">Belongs to the adenylyl cyclase class-3 family.</text>
</comment>
<dbReference type="PROSITE" id="PS50125">
    <property type="entry name" value="GUANYLATE_CYCLASE_2"/>
    <property type="match status" value="1"/>
</dbReference>
<dbReference type="SMART" id="SM00044">
    <property type="entry name" value="CYCc"/>
    <property type="match status" value="1"/>
</dbReference>
<dbReference type="AlphaFoldDB" id="A0A6I8LVM4"/>
<dbReference type="InterPro" id="IPR050697">
    <property type="entry name" value="Adenylyl/Guanylyl_Cyclase_3/4"/>
</dbReference>
<dbReference type="InterPro" id="IPR001054">
    <property type="entry name" value="A/G_cyclase"/>
</dbReference>
<dbReference type="Gene3D" id="3.30.70.1230">
    <property type="entry name" value="Nucleotide cyclase"/>
    <property type="match status" value="1"/>
</dbReference>
<name>A0A6I8LVM4_9PSEU</name>
<evidence type="ECO:0000259" key="2">
    <source>
        <dbReference type="PROSITE" id="PS50125"/>
    </source>
</evidence>
<dbReference type="Proteomes" id="UP000399805">
    <property type="component" value="Unassembled WGS sequence"/>
</dbReference>